<evidence type="ECO:0000259" key="3">
    <source>
        <dbReference type="Pfam" id="PF17782"/>
    </source>
</evidence>
<gene>
    <name evidence="4" type="primary">dprA</name>
    <name evidence="4" type="ORF">ACJDT4_05495</name>
</gene>
<dbReference type="RefSeq" id="WP_406786538.1">
    <property type="nucleotide sequence ID" value="NZ_JBJIAA010000004.1"/>
</dbReference>
<evidence type="ECO:0000256" key="1">
    <source>
        <dbReference type="ARBA" id="ARBA00006525"/>
    </source>
</evidence>
<reference evidence="4 5" key="1">
    <citation type="submission" date="2024-11" db="EMBL/GenBank/DDBJ databases">
        <authorList>
            <person name="Heng Y.C."/>
            <person name="Lim A.C.H."/>
            <person name="Lee J.K.Y."/>
            <person name="Kittelmann S."/>
        </authorList>
    </citation>
    <scope>NUCLEOTIDE SEQUENCE [LARGE SCALE GENOMIC DNA]</scope>
    <source>
        <strain evidence="4 5">WILCCON 0114</strain>
    </source>
</reference>
<evidence type="ECO:0000259" key="2">
    <source>
        <dbReference type="Pfam" id="PF02481"/>
    </source>
</evidence>
<dbReference type="Gene3D" id="3.40.50.450">
    <property type="match status" value="1"/>
</dbReference>
<protein>
    <submittedName>
        <fullName evidence="4">DNA-processing protein DprA</fullName>
    </submittedName>
</protein>
<dbReference type="Gene3D" id="1.10.10.10">
    <property type="entry name" value="Winged helix-like DNA-binding domain superfamily/Winged helix DNA-binding domain"/>
    <property type="match status" value="1"/>
</dbReference>
<dbReference type="Proteomes" id="UP001623592">
    <property type="component" value="Unassembled WGS sequence"/>
</dbReference>
<keyword evidence="5" id="KW-1185">Reference proteome</keyword>
<sequence>MNDYDLWFTTINASNKDKLNLIKQFGNTKEIWYMFISKNKAMAKFYYDKDRINQIKQEMIKEEIRVVFYYEEDYPKVLKNYDDMPFGLFYKGNIKKLNSISTNVGVVGSRNCTHYGFDITKILIEDLVKQDIGIISGMARGIDTYAHTQCLENNGYTCAVLGCGANVIYPRENRGLYCQIVDKGCIISQYEPNTKPMPYNFPIRNRIISGLSDLIIVVEAGIKSGSLITANSALDQGKEVAAVPGSVFSKASLGTNMLIKEGAHSITKSSDVFDILGLQVKNNGYSNYEEKIKFQKPEEKKLYNLITDVPMHVDDIKRLTNIDIKELYALLFEMQLKNEILCLGGNYYVKINNAFK</sequence>
<dbReference type="InterPro" id="IPR036388">
    <property type="entry name" value="WH-like_DNA-bd_sf"/>
</dbReference>
<feature type="domain" description="DprA winged helix" evidence="3">
    <location>
        <begin position="297"/>
        <end position="346"/>
    </location>
</feature>
<feature type="domain" description="Smf/DprA SLOG" evidence="2">
    <location>
        <begin position="66"/>
        <end position="274"/>
    </location>
</feature>
<organism evidence="4 5">
    <name type="scientific">Clostridium neuense</name>
    <dbReference type="NCBI Taxonomy" id="1728934"/>
    <lineage>
        <taxon>Bacteria</taxon>
        <taxon>Bacillati</taxon>
        <taxon>Bacillota</taxon>
        <taxon>Clostridia</taxon>
        <taxon>Eubacteriales</taxon>
        <taxon>Clostridiaceae</taxon>
        <taxon>Clostridium</taxon>
    </lineage>
</organism>
<dbReference type="SUPFAM" id="SSF102405">
    <property type="entry name" value="MCP/YpsA-like"/>
    <property type="match status" value="1"/>
</dbReference>
<dbReference type="InterPro" id="IPR003488">
    <property type="entry name" value="DprA"/>
</dbReference>
<dbReference type="Pfam" id="PF17782">
    <property type="entry name" value="WHD_DprA"/>
    <property type="match status" value="1"/>
</dbReference>
<dbReference type="EMBL" id="JBJIAA010000004">
    <property type="protein sequence ID" value="MFL0249869.1"/>
    <property type="molecule type" value="Genomic_DNA"/>
</dbReference>
<evidence type="ECO:0000313" key="4">
    <source>
        <dbReference type="EMBL" id="MFL0249869.1"/>
    </source>
</evidence>
<dbReference type="NCBIfam" id="TIGR00732">
    <property type="entry name" value="dprA"/>
    <property type="match status" value="1"/>
</dbReference>
<dbReference type="InterPro" id="IPR057666">
    <property type="entry name" value="DrpA_SLOG"/>
</dbReference>
<proteinExistence type="inferred from homology"/>
<comment type="similarity">
    <text evidence="1">Belongs to the DprA/Smf family.</text>
</comment>
<dbReference type="PANTHER" id="PTHR43022:SF1">
    <property type="entry name" value="PROTEIN SMF"/>
    <property type="match status" value="1"/>
</dbReference>
<dbReference type="InterPro" id="IPR041614">
    <property type="entry name" value="DprA_WH"/>
</dbReference>
<evidence type="ECO:0000313" key="5">
    <source>
        <dbReference type="Proteomes" id="UP001623592"/>
    </source>
</evidence>
<dbReference type="Pfam" id="PF02481">
    <property type="entry name" value="DNA_processg_A"/>
    <property type="match status" value="1"/>
</dbReference>
<comment type="caution">
    <text evidence="4">The sequence shown here is derived from an EMBL/GenBank/DDBJ whole genome shotgun (WGS) entry which is preliminary data.</text>
</comment>
<dbReference type="PANTHER" id="PTHR43022">
    <property type="entry name" value="PROTEIN SMF"/>
    <property type="match status" value="1"/>
</dbReference>
<name>A0ABW8TG25_9CLOT</name>
<accession>A0ABW8TG25</accession>